<dbReference type="PANTHER" id="PTHR38600">
    <property type="entry name" value="TRANSCRIPTIONAL REGULATORY PROTEIN"/>
    <property type="match status" value="1"/>
</dbReference>
<dbReference type="GO" id="GO:0003700">
    <property type="term" value="F:DNA-binding transcription factor activity"/>
    <property type="evidence" value="ECO:0007669"/>
    <property type="project" value="InterPro"/>
</dbReference>
<feature type="domain" description="HTH arsR-type" evidence="2">
    <location>
        <begin position="1"/>
        <end position="95"/>
    </location>
</feature>
<comment type="caution">
    <text evidence="3">The sequence shown here is derived from an EMBL/GenBank/DDBJ whole genome shotgun (WGS) entry which is preliminary data.</text>
</comment>
<reference evidence="3 4" key="1">
    <citation type="submission" date="2020-08" db="EMBL/GenBank/DDBJ databases">
        <title>Sequencing the genomes of 1000 actinobacteria strains.</title>
        <authorList>
            <person name="Klenk H.-P."/>
        </authorList>
    </citation>
    <scope>NUCLEOTIDE SEQUENCE [LARGE SCALE GENOMIC DNA]</scope>
    <source>
        <strain evidence="3 4">DSM 19081</strain>
    </source>
</reference>
<name>A0A839FVY8_9MICC</name>
<dbReference type="PRINTS" id="PR00778">
    <property type="entry name" value="HTHARSR"/>
</dbReference>
<dbReference type="RefSeq" id="WP_310735396.1">
    <property type="nucleotide sequence ID" value="NZ_BAAAKT010000004.1"/>
</dbReference>
<dbReference type="NCBIfam" id="NF033788">
    <property type="entry name" value="HTH_metalloreg"/>
    <property type="match status" value="1"/>
</dbReference>
<feature type="compositionally biased region" description="Low complexity" evidence="1">
    <location>
        <begin position="108"/>
        <end position="122"/>
    </location>
</feature>
<dbReference type="CDD" id="cd00090">
    <property type="entry name" value="HTH_ARSR"/>
    <property type="match status" value="1"/>
</dbReference>
<feature type="region of interest" description="Disordered" evidence="1">
    <location>
        <begin position="102"/>
        <end position="146"/>
    </location>
</feature>
<evidence type="ECO:0000313" key="4">
    <source>
        <dbReference type="Proteomes" id="UP000546252"/>
    </source>
</evidence>
<dbReference type="Pfam" id="PF01022">
    <property type="entry name" value="HTH_5"/>
    <property type="match status" value="1"/>
</dbReference>
<protein>
    <submittedName>
        <fullName evidence="3">DNA-binding transcriptional ArsR family regulator</fullName>
    </submittedName>
</protein>
<evidence type="ECO:0000256" key="1">
    <source>
        <dbReference type="SAM" id="MobiDB-lite"/>
    </source>
</evidence>
<accession>A0A839FVY8</accession>
<evidence type="ECO:0000313" key="3">
    <source>
        <dbReference type="EMBL" id="MBA8921244.1"/>
    </source>
</evidence>
<dbReference type="InterPro" id="IPR001845">
    <property type="entry name" value="HTH_ArsR_DNA-bd_dom"/>
</dbReference>
<dbReference type="InterPro" id="IPR011991">
    <property type="entry name" value="ArsR-like_HTH"/>
</dbReference>
<dbReference type="EMBL" id="JACJIH010000001">
    <property type="protein sequence ID" value="MBA8921244.1"/>
    <property type="molecule type" value="Genomic_DNA"/>
</dbReference>
<dbReference type="SUPFAM" id="SSF46785">
    <property type="entry name" value="Winged helix' DNA-binding domain"/>
    <property type="match status" value="1"/>
</dbReference>
<dbReference type="PROSITE" id="PS50987">
    <property type="entry name" value="HTH_ARSR_2"/>
    <property type="match status" value="1"/>
</dbReference>
<sequence length="146" mass="16434">MLLPPKDPLSVTFSALADPTRRDILNRLRRRPLTVSDLAKHYPMSRAAVSQHLSVLERAELVRRHRRGQWIDCAVTPASLDEAARWIEKQRAEWNDRLDRLEDHLGSAHPPATALNAAANTRPDTRSDTPPGPPPPEDFSQEGKEP</sequence>
<proteinExistence type="predicted"/>
<dbReference type="AlphaFoldDB" id="A0A839FVY8"/>
<dbReference type="InterPro" id="IPR036388">
    <property type="entry name" value="WH-like_DNA-bd_sf"/>
</dbReference>
<dbReference type="InterPro" id="IPR036390">
    <property type="entry name" value="WH_DNA-bd_sf"/>
</dbReference>
<dbReference type="SMART" id="SM00418">
    <property type="entry name" value="HTH_ARSR"/>
    <property type="match status" value="1"/>
</dbReference>
<dbReference type="PANTHER" id="PTHR38600:SF2">
    <property type="entry name" value="SLL0088 PROTEIN"/>
    <property type="match status" value="1"/>
</dbReference>
<dbReference type="Gene3D" id="1.10.10.10">
    <property type="entry name" value="Winged helix-like DNA-binding domain superfamily/Winged helix DNA-binding domain"/>
    <property type="match status" value="1"/>
</dbReference>
<evidence type="ECO:0000259" key="2">
    <source>
        <dbReference type="PROSITE" id="PS50987"/>
    </source>
</evidence>
<dbReference type="GO" id="GO:0003677">
    <property type="term" value="F:DNA binding"/>
    <property type="evidence" value="ECO:0007669"/>
    <property type="project" value="UniProtKB-KW"/>
</dbReference>
<organism evidence="3 4">
    <name type="scientific">Nesterenkonia jeotgali</name>
    <dbReference type="NCBI Taxonomy" id="317018"/>
    <lineage>
        <taxon>Bacteria</taxon>
        <taxon>Bacillati</taxon>
        <taxon>Actinomycetota</taxon>
        <taxon>Actinomycetes</taxon>
        <taxon>Micrococcales</taxon>
        <taxon>Micrococcaceae</taxon>
        <taxon>Nesterenkonia</taxon>
    </lineage>
</organism>
<dbReference type="Proteomes" id="UP000546252">
    <property type="component" value="Unassembled WGS sequence"/>
</dbReference>
<gene>
    <name evidence="3" type="ORF">HNR24_001177</name>
</gene>
<keyword evidence="3" id="KW-0238">DNA-binding</keyword>